<sequence>MKICAITMVYKDYWALSQWYAHYGRLVGFDNLYVVAHGRDALVAQMCPRASVITIPRERLNGFDRNRGQMLNSFADGLGLSYDWVVRTDADELICFDPAVYGSFKDIFEASSSTALFALGLNVAETVADNVLKDGDMALAHRSKAVFTGHYSKAWASKRGTALWRHGMWAGPRKLGSAVFDLPIGVYLVHLKYANLDALEIANQHRKEVGNAEGRGLPGAAWKEADKDASRFYANFAQYGEKAWLRARDEAYTAIVAEPIRDDKENVLRSRSTIFKYKVTLPDWFKTEFGSGQTATAKAVP</sequence>
<dbReference type="AlphaFoldDB" id="A0A0F9USA2"/>
<evidence type="ECO:0000313" key="1">
    <source>
        <dbReference type="EMBL" id="KKN56518.1"/>
    </source>
</evidence>
<dbReference type="Pfam" id="PF13704">
    <property type="entry name" value="Glyco_tranf_2_4"/>
    <property type="match status" value="1"/>
</dbReference>
<protein>
    <recommendedName>
        <fullName evidence="2">Glycosyl transferase family 2</fullName>
    </recommendedName>
</protein>
<dbReference type="EMBL" id="LAZR01000840">
    <property type="protein sequence ID" value="KKN56518.1"/>
    <property type="molecule type" value="Genomic_DNA"/>
</dbReference>
<reference evidence="1" key="1">
    <citation type="journal article" date="2015" name="Nature">
        <title>Complex archaea that bridge the gap between prokaryotes and eukaryotes.</title>
        <authorList>
            <person name="Spang A."/>
            <person name="Saw J.H."/>
            <person name="Jorgensen S.L."/>
            <person name="Zaremba-Niedzwiedzka K."/>
            <person name="Martijn J."/>
            <person name="Lind A.E."/>
            <person name="van Eijk R."/>
            <person name="Schleper C."/>
            <person name="Guy L."/>
            <person name="Ettema T.J."/>
        </authorList>
    </citation>
    <scope>NUCLEOTIDE SEQUENCE</scope>
</reference>
<name>A0A0F9USA2_9ZZZZ</name>
<gene>
    <name evidence="1" type="ORF">LCGC14_0571640</name>
</gene>
<evidence type="ECO:0008006" key="2">
    <source>
        <dbReference type="Google" id="ProtNLM"/>
    </source>
</evidence>
<comment type="caution">
    <text evidence="1">The sequence shown here is derived from an EMBL/GenBank/DDBJ whole genome shotgun (WGS) entry which is preliminary data.</text>
</comment>
<proteinExistence type="predicted"/>
<accession>A0A0F9USA2</accession>
<organism evidence="1">
    <name type="scientific">marine sediment metagenome</name>
    <dbReference type="NCBI Taxonomy" id="412755"/>
    <lineage>
        <taxon>unclassified sequences</taxon>
        <taxon>metagenomes</taxon>
        <taxon>ecological metagenomes</taxon>
    </lineage>
</organism>